<comment type="caution">
    <text evidence="4">The sequence shown here is derived from an EMBL/GenBank/DDBJ whole genome shotgun (WGS) entry which is preliminary data.</text>
</comment>
<protein>
    <recommendedName>
        <fullName evidence="3">DDE Tnp4 domain-containing protein</fullName>
    </recommendedName>
</protein>
<accession>A0A151MDF9</accession>
<keyword evidence="2" id="KW-0479">Metal-binding</keyword>
<evidence type="ECO:0000313" key="4">
    <source>
        <dbReference type="EMBL" id="KYO22529.1"/>
    </source>
</evidence>
<name>A0A151MDF9_ALLMI</name>
<dbReference type="STRING" id="8496.A0A151MDF9"/>
<proteinExistence type="predicted"/>
<dbReference type="InterPro" id="IPR027806">
    <property type="entry name" value="HARBI1_dom"/>
</dbReference>
<dbReference type="GO" id="GO:0046872">
    <property type="term" value="F:metal ion binding"/>
    <property type="evidence" value="ECO:0007669"/>
    <property type="project" value="UniProtKB-KW"/>
</dbReference>
<organism evidence="4 5">
    <name type="scientific">Alligator mississippiensis</name>
    <name type="common">American alligator</name>
    <dbReference type="NCBI Taxonomy" id="8496"/>
    <lineage>
        <taxon>Eukaryota</taxon>
        <taxon>Metazoa</taxon>
        <taxon>Chordata</taxon>
        <taxon>Craniata</taxon>
        <taxon>Vertebrata</taxon>
        <taxon>Euteleostomi</taxon>
        <taxon>Archelosauria</taxon>
        <taxon>Archosauria</taxon>
        <taxon>Crocodylia</taxon>
        <taxon>Alligatoridae</taxon>
        <taxon>Alligatorinae</taxon>
        <taxon>Alligator</taxon>
    </lineage>
</organism>
<sequence length="129" mass="14757">MCLVIQDILANHFIHLIDPQEVIVGFCHMGFPNCMGAVDGIIGDPAYALRPWLMKPSGGQLDRWKENFNYCRSRCHMMVECAFGHLKVHWRTVSVCLKVDKENMTQLIIVTCVLHNICEAWGGYRFTDS</sequence>
<reference evidence="4 5" key="1">
    <citation type="journal article" date="2012" name="Genome Biol.">
        <title>Sequencing three crocodilian genomes to illuminate the evolution of archosaurs and amniotes.</title>
        <authorList>
            <person name="St John J.A."/>
            <person name="Braun E.L."/>
            <person name="Isberg S.R."/>
            <person name="Miles L.G."/>
            <person name="Chong A.Y."/>
            <person name="Gongora J."/>
            <person name="Dalzell P."/>
            <person name="Moran C."/>
            <person name="Bed'hom B."/>
            <person name="Abzhanov A."/>
            <person name="Burgess S.C."/>
            <person name="Cooksey A.M."/>
            <person name="Castoe T.A."/>
            <person name="Crawford N.G."/>
            <person name="Densmore L.D."/>
            <person name="Drew J.C."/>
            <person name="Edwards S.V."/>
            <person name="Faircloth B.C."/>
            <person name="Fujita M.K."/>
            <person name="Greenwold M.J."/>
            <person name="Hoffmann F.G."/>
            <person name="Howard J.M."/>
            <person name="Iguchi T."/>
            <person name="Janes D.E."/>
            <person name="Khan S.Y."/>
            <person name="Kohno S."/>
            <person name="de Koning A.J."/>
            <person name="Lance S.L."/>
            <person name="McCarthy F.M."/>
            <person name="McCormack J.E."/>
            <person name="Merchant M.E."/>
            <person name="Peterson D.G."/>
            <person name="Pollock D.D."/>
            <person name="Pourmand N."/>
            <person name="Raney B.J."/>
            <person name="Roessler K.A."/>
            <person name="Sanford J.R."/>
            <person name="Sawyer R.H."/>
            <person name="Schmidt C.J."/>
            <person name="Triplett E.W."/>
            <person name="Tuberville T.D."/>
            <person name="Venegas-Anaya M."/>
            <person name="Howard J.T."/>
            <person name="Jarvis E.D."/>
            <person name="Guillette L.J.Jr."/>
            <person name="Glenn T.C."/>
            <person name="Green R.E."/>
            <person name="Ray D.A."/>
        </authorList>
    </citation>
    <scope>NUCLEOTIDE SEQUENCE [LARGE SCALE GENOMIC DNA]</scope>
    <source>
        <strain evidence="4">KSC_2009_1</strain>
    </source>
</reference>
<dbReference type="Proteomes" id="UP000050525">
    <property type="component" value="Unassembled WGS sequence"/>
</dbReference>
<dbReference type="EMBL" id="AKHW03006231">
    <property type="protein sequence ID" value="KYO22529.1"/>
    <property type="molecule type" value="Genomic_DNA"/>
</dbReference>
<dbReference type="Pfam" id="PF13359">
    <property type="entry name" value="DDE_Tnp_4"/>
    <property type="match status" value="1"/>
</dbReference>
<feature type="domain" description="DDE Tnp4" evidence="3">
    <location>
        <begin position="37"/>
        <end position="116"/>
    </location>
</feature>
<evidence type="ECO:0000256" key="2">
    <source>
        <dbReference type="ARBA" id="ARBA00022723"/>
    </source>
</evidence>
<evidence type="ECO:0000259" key="3">
    <source>
        <dbReference type="Pfam" id="PF13359"/>
    </source>
</evidence>
<keyword evidence="5" id="KW-1185">Reference proteome</keyword>
<evidence type="ECO:0000313" key="5">
    <source>
        <dbReference type="Proteomes" id="UP000050525"/>
    </source>
</evidence>
<gene>
    <name evidence="4" type="ORF">Y1Q_0003079</name>
</gene>
<comment type="cofactor">
    <cofactor evidence="1">
        <name>a divalent metal cation</name>
        <dbReference type="ChEBI" id="CHEBI:60240"/>
    </cofactor>
</comment>
<evidence type="ECO:0000256" key="1">
    <source>
        <dbReference type="ARBA" id="ARBA00001968"/>
    </source>
</evidence>
<dbReference type="AlphaFoldDB" id="A0A151MDF9"/>